<comment type="subcellular location">
    <subcellularLocation>
        <location evidence="1">Secreted</location>
        <location evidence="1">Cell wall</location>
    </subcellularLocation>
</comment>
<keyword evidence="4 6" id="KW-0732">Signal</keyword>
<dbReference type="EMBL" id="AOGT01001129">
    <property type="protein sequence ID" value="EMG48401.1"/>
    <property type="molecule type" value="Genomic_DNA"/>
</dbReference>
<feature type="chain" id="PRO_5004034570" evidence="6">
    <location>
        <begin position="19"/>
        <end position="119"/>
    </location>
</feature>
<dbReference type="HOGENOM" id="CLU_105987_0_0_1"/>
<keyword evidence="8" id="KW-1185">Reference proteome</keyword>
<dbReference type="OMA" id="TWCPIPT"/>
<dbReference type="GO" id="GO:0009277">
    <property type="term" value="C:fungal-type cell wall"/>
    <property type="evidence" value="ECO:0007669"/>
    <property type="project" value="UniProtKB-ARBA"/>
</dbReference>
<dbReference type="STRING" id="1245528.M3IPL5"/>
<accession>M3IPL5</accession>
<evidence type="ECO:0000256" key="6">
    <source>
        <dbReference type="SAM" id="SignalP"/>
    </source>
</evidence>
<evidence type="ECO:0000256" key="5">
    <source>
        <dbReference type="ARBA" id="ARBA00023180"/>
    </source>
</evidence>
<dbReference type="Pfam" id="PF13928">
    <property type="entry name" value="Flocculin_t3"/>
    <property type="match status" value="1"/>
</dbReference>
<evidence type="ECO:0000256" key="4">
    <source>
        <dbReference type="ARBA" id="ARBA00022729"/>
    </source>
</evidence>
<dbReference type="AlphaFoldDB" id="M3IPL5"/>
<organism evidence="7 8">
    <name type="scientific">Candida maltosa (strain Xu316)</name>
    <name type="common">Yeast</name>
    <dbReference type="NCBI Taxonomy" id="1245528"/>
    <lineage>
        <taxon>Eukaryota</taxon>
        <taxon>Fungi</taxon>
        <taxon>Dikarya</taxon>
        <taxon>Ascomycota</taxon>
        <taxon>Saccharomycotina</taxon>
        <taxon>Pichiomycetes</taxon>
        <taxon>Debaryomycetaceae</taxon>
        <taxon>Candida/Lodderomyces clade</taxon>
        <taxon>Candida</taxon>
    </lineage>
</organism>
<evidence type="ECO:0000313" key="8">
    <source>
        <dbReference type="Proteomes" id="UP000011777"/>
    </source>
</evidence>
<keyword evidence="2" id="KW-0134">Cell wall</keyword>
<dbReference type="Proteomes" id="UP000011777">
    <property type="component" value="Unassembled WGS sequence"/>
</dbReference>
<sequence length="119" mass="11780">MQFSTVAILSAVAGSALATFANSTVTEIGTTVVTITSCEENKCHETAVTTGVVTVTEIDTTYTTYCPLTSEEAAPSTVAAESVSPAANSTAPVVSTHEAGAAKAVPAVAAGLLALGALF</sequence>
<evidence type="ECO:0000256" key="2">
    <source>
        <dbReference type="ARBA" id="ARBA00022512"/>
    </source>
</evidence>
<feature type="signal peptide" evidence="6">
    <location>
        <begin position="1"/>
        <end position="18"/>
    </location>
</feature>
<evidence type="ECO:0000256" key="3">
    <source>
        <dbReference type="ARBA" id="ARBA00022525"/>
    </source>
</evidence>
<keyword evidence="5" id="KW-0325">Glycoprotein</keyword>
<protein>
    <submittedName>
        <fullName evidence="7">Uncharacterized protein</fullName>
    </submittedName>
</protein>
<dbReference type="InterPro" id="IPR025928">
    <property type="entry name" value="Flocculin_t3_rpt"/>
</dbReference>
<proteinExistence type="predicted"/>
<dbReference type="eggNOG" id="ENOG502S42T">
    <property type="taxonomic scope" value="Eukaryota"/>
</dbReference>
<reference evidence="7 8" key="1">
    <citation type="submission" date="2013-02" db="EMBL/GenBank/DDBJ databases">
        <title>Genome sequence of Candida maltosa Xu316, a potential industrial strain for xylitol and ethanol production.</title>
        <authorList>
            <person name="Yu J."/>
            <person name="Wang Q."/>
            <person name="Geng X."/>
            <person name="Bao W."/>
            <person name="He P."/>
            <person name="Cai J."/>
        </authorList>
    </citation>
    <scope>NUCLEOTIDE SEQUENCE [LARGE SCALE GENOMIC DNA]</scope>
    <source>
        <strain evidence="8">Xu316</strain>
    </source>
</reference>
<gene>
    <name evidence="7" type="ORF">G210_1033</name>
</gene>
<comment type="caution">
    <text evidence="7">The sequence shown here is derived from an EMBL/GenBank/DDBJ whole genome shotgun (WGS) entry which is preliminary data.</text>
</comment>
<name>M3IPL5_CANMX</name>
<evidence type="ECO:0000256" key="1">
    <source>
        <dbReference type="ARBA" id="ARBA00004191"/>
    </source>
</evidence>
<evidence type="ECO:0000313" key="7">
    <source>
        <dbReference type="EMBL" id="EMG48401.1"/>
    </source>
</evidence>
<keyword evidence="3" id="KW-0964">Secreted</keyword>